<feature type="region of interest" description="Disordered" evidence="1">
    <location>
        <begin position="1"/>
        <end position="26"/>
    </location>
</feature>
<evidence type="ECO:0000256" key="1">
    <source>
        <dbReference type="SAM" id="MobiDB-lite"/>
    </source>
</evidence>
<dbReference type="RefSeq" id="WP_165340367.1">
    <property type="nucleotide sequence ID" value="NZ_JAAKZX010000046.1"/>
</dbReference>
<dbReference type="Proteomes" id="UP001518140">
    <property type="component" value="Unassembled WGS sequence"/>
</dbReference>
<evidence type="ECO:0000313" key="3">
    <source>
        <dbReference type="EMBL" id="NGO43759.1"/>
    </source>
</evidence>
<reference evidence="3 4" key="1">
    <citation type="submission" date="2020-02" db="EMBL/GenBank/DDBJ databases">
        <title>Whole-genome analyses of novel actinobacteria.</title>
        <authorList>
            <person name="Sahin N."/>
            <person name="Tokatli A."/>
        </authorList>
    </citation>
    <scope>NUCLEOTIDE SEQUENCE [LARGE SCALE GENOMIC DNA]</scope>
    <source>
        <strain evidence="3 4">YC419</strain>
    </source>
</reference>
<name>A0ABX0DV21_9ACTN</name>
<accession>A0ABX0DV21</accession>
<organism evidence="3 4">
    <name type="scientific">Streptomyces ureilyticus</name>
    <dbReference type="NCBI Taxonomy" id="1775131"/>
    <lineage>
        <taxon>Bacteria</taxon>
        <taxon>Bacillati</taxon>
        <taxon>Actinomycetota</taxon>
        <taxon>Actinomycetes</taxon>
        <taxon>Kitasatosporales</taxon>
        <taxon>Streptomycetaceae</taxon>
        <taxon>Streptomyces</taxon>
    </lineage>
</organism>
<proteinExistence type="predicted"/>
<keyword evidence="2" id="KW-0472">Membrane</keyword>
<evidence type="ECO:0000313" key="4">
    <source>
        <dbReference type="Proteomes" id="UP001518140"/>
    </source>
</evidence>
<feature type="transmembrane region" description="Helical" evidence="2">
    <location>
        <begin position="186"/>
        <end position="210"/>
    </location>
</feature>
<dbReference type="InterPro" id="IPR016566">
    <property type="entry name" value="UCP010219"/>
</dbReference>
<dbReference type="EMBL" id="JAAKZX010000046">
    <property type="protein sequence ID" value="NGO43759.1"/>
    <property type="molecule type" value="Genomic_DNA"/>
</dbReference>
<dbReference type="PIRSF" id="PIRSF010219">
    <property type="entry name" value="UCP010219"/>
    <property type="match status" value="1"/>
</dbReference>
<feature type="transmembrane region" description="Helical" evidence="2">
    <location>
        <begin position="107"/>
        <end position="128"/>
    </location>
</feature>
<sequence>MKTTTHQESTTSVQPNAATGQREQKSALEQAGGPKAMVYSALPVLAFVVANNVRGLRTAIIAATALALGLAVERLARRESLMPALGGVFGVAIAAGISWWTGSAKDYFLIGIWASLAGAVLLLASVLARWPLAGVLWNSATGKGSVWREDKRSRFYYDIATLVLAFIFGSRFVVKGYLYQADKVDALGVAKIVMGYPLLGVGLLVVSWAARCSHKRLKAVGLLPAAGRA</sequence>
<protein>
    <submittedName>
        <fullName evidence="3">DUF3159 domain-containing protein</fullName>
    </submittedName>
</protein>
<feature type="transmembrane region" description="Helical" evidence="2">
    <location>
        <begin position="155"/>
        <end position="174"/>
    </location>
</feature>
<comment type="caution">
    <text evidence="3">The sequence shown here is derived from an EMBL/GenBank/DDBJ whole genome shotgun (WGS) entry which is preliminary data.</text>
</comment>
<feature type="transmembrane region" description="Helical" evidence="2">
    <location>
        <begin position="84"/>
        <end position="101"/>
    </location>
</feature>
<keyword evidence="2" id="KW-0812">Transmembrane</keyword>
<dbReference type="Pfam" id="PF11361">
    <property type="entry name" value="DUF3159"/>
    <property type="match status" value="1"/>
</dbReference>
<evidence type="ECO:0000256" key="2">
    <source>
        <dbReference type="SAM" id="Phobius"/>
    </source>
</evidence>
<feature type="compositionally biased region" description="Polar residues" evidence="1">
    <location>
        <begin position="1"/>
        <end position="21"/>
    </location>
</feature>
<keyword evidence="2" id="KW-1133">Transmembrane helix</keyword>
<keyword evidence="4" id="KW-1185">Reference proteome</keyword>
<gene>
    <name evidence="3" type="ORF">G6048_16885</name>
</gene>